<dbReference type="InterPro" id="IPR036163">
    <property type="entry name" value="HMA_dom_sf"/>
</dbReference>
<dbReference type="Gene3D" id="3.30.70.100">
    <property type="match status" value="1"/>
</dbReference>
<keyword evidence="3" id="KW-1185">Reference proteome</keyword>
<comment type="caution">
    <text evidence="2">The sequence shown here is derived from an EMBL/GenBank/DDBJ whole genome shotgun (WGS) entry which is preliminary data.</text>
</comment>
<dbReference type="EMBL" id="SZQL01000004">
    <property type="protein sequence ID" value="TKK69930.1"/>
    <property type="molecule type" value="Genomic_DNA"/>
</dbReference>
<sequence length="73" mass="8464">MNTYQFKTNIMCTGCIEKVTPYLESNNEIRSWHIDINDKNKILTIETDKLSSEIVTEIIKNAGYSAVPLQERR</sequence>
<proteinExistence type="predicted"/>
<feature type="domain" description="HMA" evidence="1">
    <location>
        <begin position="1"/>
        <end position="67"/>
    </location>
</feature>
<evidence type="ECO:0000313" key="2">
    <source>
        <dbReference type="EMBL" id="TKK69930.1"/>
    </source>
</evidence>
<protein>
    <submittedName>
        <fullName evidence="2">Heavy-metal-associated domain-containing protein</fullName>
    </submittedName>
</protein>
<dbReference type="SUPFAM" id="SSF55008">
    <property type="entry name" value="HMA, heavy metal-associated domain"/>
    <property type="match status" value="1"/>
</dbReference>
<dbReference type="InterPro" id="IPR006121">
    <property type="entry name" value="HMA_dom"/>
</dbReference>
<name>A0A4U3L4L5_9BACT</name>
<dbReference type="AlphaFoldDB" id="A0A4U3L4L5"/>
<accession>A0A4U3L4L5</accession>
<dbReference type="OrthoDB" id="677920at2"/>
<dbReference type="RefSeq" id="WP_137261152.1">
    <property type="nucleotide sequence ID" value="NZ_SZQL01000004.1"/>
</dbReference>
<evidence type="ECO:0000313" key="3">
    <source>
        <dbReference type="Proteomes" id="UP000305848"/>
    </source>
</evidence>
<reference evidence="2 3" key="1">
    <citation type="submission" date="2019-05" db="EMBL/GenBank/DDBJ databases">
        <title>Panacibacter sp. strain 17mud1-8 Genome sequencing and assembly.</title>
        <authorList>
            <person name="Chhetri G."/>
        </authorList>
    </citation>
    <scope>NUCLEOTIDE SEQUENCE [LARGE SCALE GENOMIC DNA]</scope>
    <source>
        <strain evidence="2 3">17mud1-8</strain>
    </source>
</reference>
<dbReference type="Proteomes" id="UP000305848">
    <property type="component" value="Unassembled WGS sequence"/>
</dbReference>
<organism evidence="2 3">
    <name type="scientific">Ilyomonas limi</name>
    <dbReference type="NCBI Taxonomy" id="2575867"/>
    <lineage>
        <taxon>Bacteria</taxon>
        <taxon>Pseudomonadati</taxon>
        <taxon>Bacteroidota</taxon>
        <taxon>Chitinophagia</taxon>
        <taxon>Chitinophagales</taxon>
        <taxon>Chitinophagaceae</taxon>
        <taxon>Ilyomonas</taxon>
    </lineage>
</organism>
<evidence type="ECO:0000259" key="1">
    <source>
        <dbReference type="PROSITE" id="PS50846"/>
    </source>
</evidence>
<dbReference type="PROSITE" id="PS50846">
    <property type="entry name" value="HMA_2"/>
    <property type="match status" value="1"/>
</dbReference>
<dbReference type="GO" id="GO:0046872">
    <property type="term" value="F:metal ion binding"/>
    <property type="evidence" value="ECO:0007669"/>
    <property type="project" value="InterPro"/>
</dbReference>
<gene>
    <name evidence="2" type="ORF">FC093_07595</name>
</gene>